<dbReference type="InterPro" id="IPR048862">
    <property type="entry name" value="SPOCS_spoVID_N"/>
</dbReference>
<name>A0A2A2I982_9BACI</name>
<dbReference type="EMBL" id="NPOA01000022">
    <property type="protein sequence ID" value="PAV27695.1"/>
    <property type="molecule type" value="Genomic_DNA"/>
</dbReference>
<dbReference type="AlphaFoldDB" id="A0A2A2I982"/>
<dbReference type="SUPFAM" id="SSF54106">
    <property type="entry name" value="LysM domain"/>
    <property type="match status" value="1"/>
</dbReference>
<dbReference type="OrthoDB" id="2966368at2"/>
<accession>A0A2A2I982</accession>
<dbReference type="NCBIfam" id="TIGR02907">
    <property type="entry name" value="spore_VI_D"/>
    <property type="match status" value="1"/>
</dbReference>
<dbReference type="SMART" id="SM00257">
    <property type="entry name" value="LysM"/>
    <property type="match status" value="1"/>
</dbReference>
<dbReference type="InterPro" id="IPR014256">
    <property type="entry name" value="Spore_VI_D"/>
</dbReference>
<evidence type="ECO:0000313" key="3">
    <source>
        <dbReference type="EMBL" id="PAV27695.1"/>
    </source>
</evidence>
<dbReference type="Proteomes" id="UP000218887">
    <property type="component" value="Unassembled WGS sequence"/>
</dbReference>
<feature type="compositionally biased region" description="Acidic residues" evidence="1">
    <location>
        <begin position="154"/>
        <end position="167"/>
    </location>
</feature>
<dbReference type="CDD" id="cd00118">
    <property type="entry name" value="LysM"/>
    <property type="match status" value="1"/>
</dbReference>
<gene>
    <name evidence="3" type="primary">spoVID</name>
    <name evidence="3" type="ORF">CIL05_20575</name>
</gene>
<organism evidence="3 4">
    <name type="scientific">Virgibacillus profundi</name>
    <dbReference type="NCBI Taxonomy" id="2024555"/>
    <lineage>
        <taxon>Bacteria</taxon>
        <taxon>Bacillati</taxon>
        <taxon>Bacillota</taxon>
        <taxon>Bacilli</taxon>
        <taxon>Bacillales</taxon>
        <taxon>Bacillaceae</taxon>
        <taxon>Virgibacillus</taxon>
    </lineage>
</organism>
<evidence type="ECO:0000259" key="2">
    <source>
        <dbReference type="PROSITE" id="PS51782"/>
    </source>
</evidence>
<feature type="region of interest" description="Disordered" evidence="1">
    <location>
        <begin position="203"/>
        <end position="231"/>
    </location>
</feature>
<dbReference type="Pfam" id="PF01476">
    <property type="entry name" value="LysM"/>
    <property type="match status" value="1"/>
</dbReference>
<feature type="compositionally biased region" description="Acidic residues" evidence="1">
    <location>
        <begin position="210"/>
        <end position="221"/>
    </location>
</feature>
<feature type="domain" description="LysM" evidence="2">
    <location>
        <begin position="304"/>
        <end position="348"/>
    </location>
</feature>
<evidence type="ECO:0000256" key="1">
    <source>
        <dbReference type="SAM" id="MobiDB-lite"/>
    </source>
</evidence>
<dbReference type="Pfam" id="PF20918">
    <property type="entry name" value="SPOCS_spoVID-N"/>
    <property type="match status" value="1"/>
</dbReference>
<feature type="region of interest" description="Disordered" evidence="1">
    <location>
        <begin position="153"/>
        <end position="180"/>
    </location>
</feature>
<protein>
    <submittedName>
        <fullName evidence="3">Stage VI sporulation protein D</fullName>
    </submittedName>
</protein>
<proteinExistence type="predicted"/>
<dbReference type="PROSITE" id="PS51782">
    <property type="entry name" value="LYSM"/>
    <property type="match status" value="1"/>
</dbReference>
<feature type="compositionally biased region" description="Acidic residues" evidence="1">
    <location>
        <begin position="263"/>
        <end position="275"/>
    </location>
</feature>
<feature type="region of interest" description="Disordered" evidence="1">
    <location>
        <begin position="244"/>
        <end position="285"/>
    </location>
</feature>
<sequence>MLKGGNHLSNDQPVFSFELNESLYFEKGQEVAEMRGVSLDPEITIQSFNEYISIRGVIELSGEYHKVASTADEDDQSMDFENYHSKRYVERVVDIEEGDAEFSHRFPVEISVPTYRVNDINDVSVYIESFDYEIPDPSQLKLYSTIEIHGITDQSEESDGHEEEEQQAEALPMEREEDESFNFEIKQEKDLAHDEPELLDALDIPALQSEIDENTTEENTTEEERWKFKQQSQTLKQFFDDLSAKENDDDSPEVVDTLTPPDNEPDVSPDEDESMEDRTDEVKDVSYLSDMFRSSEEEQYEQMRLCIVQEKDTIETIAERYKITTLQLIKQNNLDEEYDVSEGQLLYIPKKK</sequence>
<dbReference type="InterPro" id="IPR018392">
    <property type="entry name" value="LysM"/>
</dbReference>
<dbReference type="InterPro" id="IPR036779">
    <property type="entry name" value="LysM_dom_sf"/>
</dbReference>
<reference evidence="3 4" key="1">
    <citation type="submission" date="2017-08" db="EMBL/GenBank/DDBJ databases">
        <title>Virgibacillus indicus sp. nov. and Virgibacillus profoundi sp. nov, two moderately halophilic bacteria isolated from marine sediment by using the Microfluidic Streak Plate.</title>
        <authorList>
            <person name="Xu B."/>
            <person name="Hu B."/>
            <person name="Wang J."/>
            <person name="Zhu Y."/>
            <person name="Huang L."/>
            <person name="Du W."/>
            <person name="Huang Y."/>
        </authorList>
    </citation>
    <scope>NUCLEOTIDE SEQUENCE [LARGE SCALE GENOMIC DNA]</scope>
    <source>
        <strain evidence="3 4">IO3-P3-H5</strain>
    </source>
</reference>
<keyword evidence="4" id="KW-1185">Reference proteome</keyword>
<dbReference type="Gene3D" id="3.10.350.10">
    <property type="entry name" value="LysM domain"/>
    <property type="match status" value="1"/>
</dbReference>
<evidence type="ECO:0000313" key="4">
    <source>
        <dbReference type="Proteomes" id="UP000218887"/>
    </source>
</evidence>
<comment type="caution">
    <text evidence="3">The sequence shown here is derived from an EMBL/GenBank/DDBJ whole genome shotgun (WGS) entry which is preliminary data.</text>
</comment>